<feature type="domain" description="UvrD-like helicase ATP-binding" evidence="12">
    <location>
        <begin position="1"/>
        <end position="276"/>
    </location>
</feature>
<evidence type="ECO:0000256" key="10">
    <source>
        <dbReference type="ARBA" id="ARBA00048988"/>
    </source>
</evidence>
<evidence type="ECO:0000259" key="13">
    <source>
        <dbReference type="PROSITE" id="PS51217"/>
    </source>
</evidence>
<dbReference type="OrthoDB" id="9810135at2"/>
<keyword evidence="6" id="KW-0238">DNA-binding</keyword>
<evidence type="ECO:0000256" key="2">
    <source>
        <dbReference type="ARBA" id="ARBA00022741"/>
    </source>
</evidence>
<dbReference type="Gene3D" id="3.40.50.300">
    <property type="entry name" value="P-loop containing nucleotide triphosphate hydrolases"/>
    <property type="match status" value="2"/>
</dbReference>
<dbReference type="InterPro" id="IPR027417">
    <property type="entry name" value="P-loop_NTPase"/>
</dbReference>
<sequence length="611" mass="72227">MEYNESQKTAIMHYKGPFLCLAGPGSGKTTVLTRRVLQLIGEYQVSPSSILVVTFTKAAAREMKERFLRLSQTASTQVTFGTFHGVFYGILRHAYGLSARNIIGEDQKYSILRELIRSSRLEVEDEKELITDIIGEISTVKTGRIALEHYYSAACPEESFRDIYRGYQERCRSARLLDFDDMLVWCYELLTQREDIRKAWQNKFKYILVDEFQDINKLQYEIIKILALPQNHLFIVGDDDQSIYGFRGAKPQIMLQFPEEYPDAGRVTLACNYRSTKRILEASQNVIHHNQERFPKEIKTINELGDPIEVRGFETEILENRWVRDRILKAKEAQEPLEEIAVLFRTNLGARYLVEMLMEYQLPFHMRDLLPNLYEHWITRDLLAYIQIALGDRSRKNFYQIMNRPNRYLSRDSVDSGEFSFEGLRWYYEDKEWMCDRIDRLEEDLRILKGMTPYGAVNYIRKGIGYEAYLKEYAVYRRIKAEDLLETLREIHESTKGYRSFAAWFAHMEEFSEKLKEQAKHQSEQKEGVTISTLHSIKGLEYDEVYILDVNEGVMPYHKAVLEEEIEEERRLFYVGMTRARKRLHLCYSDEKQEMSRFLEEMKVRNTNFSF</sequence>
<accession>A0A1M4VJI6</accession>
<dbReference type="GO" id="GO:0000725">
    <property type="term" value="P:recombinational repair"/>
    <property type="evidence" value="ECO:0007669"/>
    <property type="project" value="TreeGrafter"/>
</dbReference>
<dbReference type="GO" id="GO:0003677">
    <property type="term" value="F:DNA binding"/>
    <property type="evidence" value="ECO:0007669"/>
    <property type="project" value="UniProtKB-KW"/>
</dbReference>
<dbReference type="InterPro" id="IPR014016">
    <property type="entry name" value="UvrD-like_ATP-bd"/>
</dbReference>
<evidence type="ECO:0000313" key="15">
    <source>
        <dbReference type="Proteomes" id="UP000184245"/>
    </source>
</evidence>
<evidence type="ECO:0000259" key="12">
    <source>
        <dbReference type="PROSITE" id="PS51198"/>
    </source>
</evidence>
<evidence type="ECO:0000256" key="8">
    <source>
        <dbReference type="ARBA" id="ARBA00034617"/>
    </source>
</evidence>
<dbReference type="EC" id="5.6.2.4" evidence="9"/>
<keyword evidence="2 11" id="KW-0547">Nucleotide-binding</keyword>
<dbReference type="Pfam" id="PF00580">
    <property type="entry name" value="UvrD-helicase"/>
    <property type="match status" value="1"/>
</dbReference>
<dbReference type="InterPro" id="IPR014017">
    <property type="entry name" value="DNA_helicase_UvrD-like_C"/>
</dbReference>
<dbReference type="Pfam" id="PF13361">
    <property type="entry name" value="UvrD_C"/>
    <property type="match status" value="1"/>
</dbReference>
<feature type="binding site" evidence="11">
    <location>
        <begin position="22"/>
        <end position="29"/>
    </location>
    <ligand>
        <name>ATP</name>
        <dbReference type="ChEBI" id="CHEBI:30616"/>
    </ligand>
</feature>
<keyword evidence="3 11" id="KW-0378">Hydrolase</keyword>
<evidence type="ECO:0000256" key="6">
    <source>
        <dbReference type="ARBA" id="ARBA00023125"/>
    </source>
</evidence>
<dbReference type="GO" id="GO:0005524">
    <property type="term" value="F:ATP binding"/>
    <property type="evidence" value="ECO:0007669"/>
    <property type="project" value="UniProtKB-UniRule"/>
</dbReference>
<comment type="similarity">
    <text evidence="1">Belongs to the helicase family. UvrD subfamily.</text>
</comment>
<keyword evidence="15" id="KW-1185">Reference proteome</keyword>
<dbReference type="EMBL" id="FQVI01000004">
    <property type="protein sequence ID" value="SHE69161.1"/>
    <property type="molecule type" value="Genomic_DNA"/>
</dbReference>
<comment type="catalytic activity">
    <reaction evidence="8">
        <text>Couples ATP hydrolysis with the unwinding of duplex DNA by translocating in the 3'-5' direction.</text>
        <dbReference type="EC" id="5.6.2.4"/>
    </reaction>
</comment>
<protein>
    <recommendedName>
        <fullName evidence="9">DNA 3'-5' helicase</fullName>
        <ecNumber evidence="9">5.6.2.4</ecNumber>
    </recommendedName>
</protein>
<evidence type="ECO:0000256" key="1">
    <source>
        <dbReference type="ARBA" id="ARBA00009922"/>
    </source>
</evidence>
<dbReference type="CDD" id="cd17932">
    <property type="entry name" value="DEXQc_UvrD"/>
    <property type="match status" value="1"/>
</dbReference>
<dbReference type="GO" id="GO:0033202">
    <property type="term" value="C:DNA helicase complex"/>
    <property type="evidence" value="ECO:0007669"/>
    <property type="project" value="TreeGrafter"/>
</dbReference>
<dbReference type="Proteomes" id="UP000184245">
    <property type="component" value="Unassembled WGS sequence"/>
</dbReference>
<dbReference type="PANTHER" id="PTHR11070">
    <property type="entry name" value="UVRD / RECB / PCRA DNA HELICASE FAMILY MEMBER"/>
    <property type="match status" value="1"/>
</dbReference>
<dbReference type="STRING" id="1122155.SAMN02745158_01261"/>
<dbReference type="GO" id="GO:0016887">
    <property type="term" value="F:ATP hydrolysis activity"/>
    <property type="evidence" value="ECO:0007669"/>
    <property type="project" value="RHEA"/>
</dbReference>
<evidence type="ECO:0000256" key="4">
    <source>
        <dbReference type="ARBA" id="ARBA00022806"/>
    </source>
</evidence>
<keyword evidence="4 11" id="KW-0347">Helicase</keyword>
<evidence type="ECO:0000256" key="5">
    <source>
        <dbReference type="ARBA" id="ARBA00022840"/>
    </source>
</evidence>
<proteinExistence type="inferred from homology"/>
<dbReference type="GO" id="GO:0005829">
    <property type="term" value="C:cytosol"/>
    <property type="evidence" value="ECO:0007669"/>
    <property type="project" value="TreeGrafter"/>
</dbReference>
<dbReference type="GO" id="GO:0043138">
    <property type="term" value="F:3'-5' DNA helicase activity"/>
    <property type="evidence" value="ECO:0007669"/>
    <property type="project" value="UniProtKB-EC"/>
</dbReference>
<evidence type="ECO:0000256" key="9">
    <source>
        <dbReference type="ARBA" id="ARBA00034808"/>
    </source>
</evidence>
<dbReference type="PROSITE" id="PS51198">
    <property type="entry name" value="UVRD_HELICASE_ATP_BIND"/>
    <property type="match status" value="1"/>
</dbReference>
<evidence type="ECO:0000256" key="7">
    <source>
        <dbReference type="ARBA" id="ARBA00023235"/>
    </source>
</evidence>
<dbReference type="Gene3D" id="1.10.10.160">
    <property type="match status" value="1"/>
</dbReference>
<evidence type="ECO:0000256" key="3">
    <source>
        <dbReference type="ARBA" id="ARBA00022801"/>
    </source>
</evidence>
<dbReference type="InterPro" id="IPR000212">
    <property type="entry name" value="DNA_helicase_UvrD/REP"/>
</dbReference>
<feature type="domain" description="UvrD-like helicase C-terminal" evidence="13">
    <location>
        <begin position="277"/>
        <end position="539"/>
    </location>
</feature>
<organism evidence="14 15">
    <name type="scientific">Lactonifactor longoviformis DSM 17459</name>
    <dbReference type="NCBI Taxonomy" id="1122155"/>
    <lineage>
        <taxon>Bacteria</taxon>
        <taxon>Bacillati</taxon>
        <taxon>Bacillota</taxon>
        <taxon>Clostridia</taxon>
        <taxon>Eubacteriales</taxon>
        <taxon>Clostridiaceae</taxon>
        <taxon>Lactonifactor</taxon>
    </lineage>
</organism>
<dbReference type="RefSeq" id="WP_072850017.1">
    <property type="nucleotide sequence ID" value="NZ_FQVI01000004.1"/>
</dbReference>
<comment type="catalytic activity">
    <reaction evidence="10">
        <text>ATP + H2O = ADP + phosphate + H(+)</text>
        <dbReference type="Rhea" id="RHEA:13065"/>
        <dbReference type="ChEBI" id="CHEBI:15377"/>
        <dbReference type="ChEBI" id="CHEBI:15378"/>
        <dbReference type="ChEBI" id="CHEBI:30616"/>
        <dbReference type="ChEBI" id="CHEBI:43474"/>
        <dbReference type="ChEBI" id="CHEBI:456216"/>
        <dbReference type="EC" id="5.6.2.4"/>
    </reaction>
</comment>
<name>A0A1M4VJI6_9CLOT</name>
<keyword evidence="7" id="KW-0413">Isomerase</keyword>
<dbReference type="PROSITE" id="PS51217">
    <property type="entry name" value="UVRD_HELICASE_CTER"/>
    <property type="match status" value="1"/>
</dbReference>
<keyword evidence="5 11" id="KW-0067">ATP-binding</keyword>
<reference evidence="14 15" key="1">
    <citation type="submission" date="2016-11" db="EMBL/GenBank/DDBJ databases">
        <authorList>
            <person name="Jaros S."/>
            <person name="Januszkiewicz K."/>
            <person name="Wedrychowicz H."/>
        </authorList>
    </citation>
    <scope>NUCLEOTIDE SEQUENCE [LARGE SCALE GENOMIC DNA]</scope>
    <source>
        <strain evidence="14 15">DSM 17459</strain>
    </source>
</reference>
<dbReference type="PANTHER" id="PTHR11070:SF2">
    <property type="entry name" value="ATP-DEPENDENT DNA HELICASE SRS2"/>
    <property type="match status" value="1"/>
</dbReference>
<dbReference type="AlphaFoldDB" id="A0A1M4VJI6"/>
<dbReference type="InterPro" id="IPR013986">
    <property type="entry name" value="DExx_box_DNA_helicase_dom_sf"/>
</dbReference>
<gene>
    <name evidence="14" type="ORF">SAMN02745158_01261</name>
</gene>
<evidence type="ECO:0000256" key="11">
    <source>
        <dbReference type="PROSITE-ProRule" id="PRU00560"/>
    </source>
</evidence>
<evidence type="ECO:0000313" key="14">
    <source>
        <dbReference type="EMBL" id="SHE69161.1"/>
    </source>
</evidence>
<dbReference type="Gene3D" id="1.10.486.10">
    <property type="entry name" value="PCRA, domain 4"/>
    <property type="match status" value="1"/>
</dbReference>
<dbReference type="SUPFAM" id="SSF52540">
    <property type="entry name" value="P-loop containing nucleoside triphosphate hydrolases"/>
    <property type="match status" value="1"/>
</dbReference>